<name>A0A165DIH0_EXIGL</name>
<keyword evidence="3" id="KW-1185">Reference proteome</keyword>
<dbReference type="InParanoid" id="A0A165DIH0"/>
<evidence type="ECO:0000313" key="2">
    <source>
        <dbReference type="EMBL" id="KZV84615.1"/>
    </source>
</evidence>
<dbReference type="Proteomes" id="UP000077266">
    <property type="component" value="Unassembled WGS sequence"/>
</dbReference>
<organism evidence="2 3">
    <name type="scientific">Exidia glandulosa HHB12029</name>
    <dbReference type="NCBI Taxonomy" id="1314781"/>
    <lineage>
        <taxon>Eukaryota</taxon>
        <taxon>Fungi</taxon>
        <taxon>Dikarya</taxon>
        <taxon>Basidiomycota</taxon>
        <taxon>Agaricomycotina</taxon>
        <taxon>Agaricomycetes</taxon>
        <taxon>Auriculariales</taxon>
        <taxon>Exidiaceae</taxon>
        <taxon>Exidia</taxon>
    </lineage>
</organism>
<sequence length="117" mass="12423">MSALASAPAAAPPTKGVSRQPDANGNIVEFGLDSTLDCECGLTVTRSGERLAGLKCRCGMLDLLSLRSLGDDPRTLDTSDVLSFAEESLSSPCSTLRVHSPGGRRWLPQPRCALHER</sequence>
<dbReference type="EMBL" id="KV426217">
    <property type="protein sequence ID" value="KZV84615.1"/>
    <property type="molecule type" value="Genomic_DNA"/>
</dbReference>
<evidence type="ECO:0000313" key="3">
    <source>
        <dbReference type="Proteomes" id="UP000077266"/>
    </source>
</evidence>
<gene>
    <name evidence="2" type="ORF">EXIGLDRAFT_776349</name>
</gene>
<feature type="compositionally biased region" description="Low complexity" evidence="1">
    <location>
        <begin position="1"/>
        <end position="13"/>
    </location>
</feature>
<feature type="region of interest" description="Disordered" evidence="1">
    <location>
        <begin position="1"/>
        <end position="23"/>
    </location>
</feature>
<protein>
    <submittedName>
        <fullName evidence="2">Uncharacterized protein</fullName>
    </submittedName>
</protein>
<evidence type="ECO:0000256" key="1">
    <source>
        <dbReference type="SAM" id="MobiDB-lite"/>
    </source>
</evidence>
<accession>A0A165DIH0</accession>
<dbReference type="AlphaFoldDB" id="A0A165DIH0"/>
<proteinExistence type="predicted"/>
<reference evidence="2 3" key="1">
    <citation type="journal article" date="2016" name="Mol. Biol. Evol.">
        <title>Comparative Genomics of Early-Diverging Mushroom-Forming Fungi Provides Insights into the Origins of Lignocellulose Decay Capabilities.</title>
        <authorList>
            <person name="Nagy L.G."/>
            <person name="Riley R."/>
            <person name="Tritt A."/>
            <person name="Adam C."/>
            <person name="Daum C."/>
            <person name="Floudas D."/>
            <person name="Sun H."/>
            <person name="Yadav J.S."/>
            <person name="Pangilinan J."/>
            <person name="Larsson K.H."/>
            <person name="Matsuura K."/>
            <person name="Barry K."/>
            <person name="Labutti K."/>
            <person name="Kuo R."/>
            <person name="Ohm R.A."/>
            <person name="Bhattacharya S.S."/>
            <person name="Shirouzu T."/>
            <person name="Yoshinaga Y."/>
            <person name="Martin F.M."/>
            <person name="Grigoriev I.V."/>
            <person name="Hibbett D.S."/>
        </authorList>
    </citation>
    <scope>NUCLEOTIDE SEQUENCE [LARGE SCALE GENOMIC DNA]</scope>
    <source>
        <strain evidence="2 3">HHB12029</strain>
    </source>
</reference>